<keyword evidence="2" id="KW-1185">Reference proteome</keyword>
<organism evidence="1 2">
    <name type="scientific">Falsiporphyromonas endometrii</name>
    <dbReference type="NCBI Taxonomy" id="1387297"/>
    <lineage>
        <taxon>Bacteria</taxon>
        <taxon>Pseudomonadati</taxon>
        <taxon>Bacteroidota</taxon>
        <taxon>Bacteroidia</taxon>
        <taxon>Bacteroidales</taxon>
        <taxon>Porphyromonadaceae</taxon>
        <taxon>Falsiporphyromonas</taxon>
    </lineage>
</organism>
<reference evidence="2" key="1">
    <citation type="journal article" date="2019" name="Int. J. Syst. Evol. Microbiol.">
        <title>The Global Catalogue of Microorganisms (GCM) 10K type strain sequencing project: providing services to taxonomists for standard genome sequencing and annotation.</title>
        <authorList>
            <consortium name="The Broad Institute Genomics Platform"/>
            <consortium name="The Broad Institute Genome Sequencing Center for Infectious Disease"/>
            <person name="Wu L."/>
            <person name="Ma J."/>
        </authorList>
    </citation>
    <scope>NUCLEOTIDE SEQUENCE [LARGE SCALE GENOMIC DNA]</scope>
    <source>
        <strain evidence="2">CGMCC 4.7357</strain>
    </source>
</reference>
<accession>A0ABV9K892</accession>
<dbReference type="EMBL" id="JBHSGO010000178">
    <property type="protein sequence ID" value="MFC4666155.1"/>
    <property type="molecule type" value="Genomic_DNA"/>
</dbReference>
<evidence type="ECO:0000313" key="2">
    <source>
        <dbReference type="Proteomes" id="UP001596020"/>
    </source>
</evidence>
<name>A0ABV9K892_9PORP</name>
<dbReference type="Proteomes" id="UP001596020">
    <property type="component" value="Unassembled WGS sequence"/>
</dbReference>
<comment type="caution">
    <text evidence="1">The sequence shown here is derived from an EMBL/GenBank/DDBJ whole genome shotgun (WGS) entry which is preliminary data.</text>
</comment>
<proteinExistence type="predicted"/>
<evidence type="ECO:0000313" key="1">
    <source>
        <dbReference type="EMBL" id="MFC4666155.1"/>
    </source>
</evidence>
<protein>
    <recommendedName>
        <fullName evidence="3">Secreted protein</fullName>
    </recommendedName>
</protein>
<gene>
    <name evidence="1" type="ORF">ACFO3G_06040</name>
</gene>
<dbReference type="RefSeq" id="WP_380078948.1">
    <property type="nucleotide sequence ID" value="NZ_JBHSGO010000178.1"/>
</dbReference>
<evidence type="ECO:0008006" key="3">
    <source>
        <dbReference type="Google" id="ProtNLM"/>
    </source>
</evidence>
<sequence length="89" mass="10029">MEISILLTILLIKFLLGGAFTRGRKICLIEVGQMTLSPSIKFNLKNSLSDRVVKLVSRRLYLLNIVILIDTQEAAQTTQIQSQNHIFEG</sequence>